<dbReference type="GeneID" id="19524875"/>
<dbReference type="RefSeq" id="YP_009037473.1">
    <property type="nucleotide sequence ID" value="NC_024124.2"/>
</dbReference>
<evidence type="ECO:0000313" key="1">
    <source>
        <dbReference type="EMBL" id="AIA80117.1"/>
    </source>
</evidence>
<dbReference type="OrthoDB" id="23109at10239"/>
<proteinExistence type="predicted"/>
<evidence type="ECO:0000313" key="2">
    <source>
        <dbReference type="Proteomes" id="UP000019733"/>
    </source>
</evidence>
<dbReference type="EMBL" id="KF582788">
    <property type="protein sequence ID" value="AIA80117.1"/>
    <property type="molecule type" value="Genomic_DNA"/>
</dbReference>
<protein>
    <submittedName>
        <fullName evidence="1">Uncharacterized protein</fullName>
    </submittedName>
</protein>
<dbReference type="Proteomes" id="UP000019733">
    <property type="component" value="Segment"/>
</dbReference>
<dbReference type="KEGG" id="vg:19524875"/>
<sequence>MTTAICTGSKISVFTSFEDYEVISKHQCHISVKANDGVIWNIPQYEGTTYEVTDINGDKAIFVID</sequence>
<keyword evidence="2" id="KW-1185">Reference proteome</keyword>
<accession>A0A060BH90</accession>
<reference evidence="1" key="1">
    <citation type="submission" date="2015-07" db="EMBL/GenBank/DDBJ databases">
        <title>Isolation and characterization of a novel lytic T4-like coliphage vB_EcoM_JS09 infecting APEC.</title>
        <authorList>
            <person name="Zhou Y."/>
            <person name="Bao H.D."/>
            <person name="Zhang H."/>
            <person name="Wang R."/>
        </authorList>
    </citation>
    <scope>NUCLEOTIDE SEQUENCE</scope>
</reference>
<name>A0A060BH90_9CAUD</name>
<organism evidence="1 2">
    <name type="scientific">Escherichia phage vB_EcoM_JS09</name>
    <dbReference type="NCBI Taxonomy" id="1430444"/>
    <lineage>
        <taxon>Viruses</taxon>
        <taxon>Duplodnaviria</taxon>
        <taxon>Heunggongvirae</taxon>
        <taxon>Uroviricota</taxon>
        <taxon>Caudoviricetes</taxon>
        <taxon>Pantevenvirales</taxon>
        <taxon>Straboviridae</taxon>
        <taxon>Tevenvirinae</taxon>
        <taxon>Mosigvirus</taxon>
        <taxon>Mosigvirus JS09</taxon>
    </lineage>
</organism>
<gene>
    <name evidence="1" type="ORF">JS09_0150</name>
</gene>